<proteinExistence type="predicted"/>
<name>A0A3A9ZCM6_9ACTN</name>
<reference evidence="1 2" key="1">
    <citation type="journal article" date="2004" name="Syst. Appl. Microbiol.">
        <title>Cryptoendolithic actinomycetes from antarctic sandstone rock samples: Micromonospora endolithica sp. nov. and two isolates related to Micromonospora coerulea Jensen 1932.</title>
        <authorList>
            <person name="Hirsch P."/>
            <person name="Mevs U."/>
            <person name="Kroppenstedt R.M."/>
            <person name="Schumann P."/>
            <person name="Stackebrandt E."/>
        </authorList>
    </citation>
    <scope>NUCLEOTIDE SEQUENCE [LARGE SCALE GENOMIC DNA]</scope>
    <source>
        <strain evidence="1 2">JCM 12677</strain>
    </source>
</reference>
<keyword evidence="2" id="KW-1185">Reference proteome</keyword>
<accession>A0A3A9ZCM6</accession>
<gene>
    <name evidence="1" type="ORF">D7223_14670</name>
</gene>
<comment type="caution">
    <text evidence="1">The sequence shown here is derived from an EMBL/GenBank/DDBJ whole genome shotgun (WGS) entry which is preliminary data.</text>
</comment>
<dbReference type="RefSeq" id="WP_120728964.1">
    <property type="nucleotide sequence ID" value="NZ_RBAK01000005.1"/>
</dbReference>
<organism evidence="1 2">
    <name type="scientific">Micromonospora endolithica</name>
    <dbReference type="NCBI Taxonomy" id="230091"/>
    <lineage>
        <taxon>Bacteria</taxon>
        <taxon>Bacillati</taxon>
        <taxon>Actinomycetota</taxon>
        <taxon>Actinomycetes</taxon>
        <taxon>Micromonosporales</taxon>
        <taxon>Micromonosporaceae</taxon>
        <taxon>Micromonospora</taxon>
    </lineage>
</organism>
<evidence type="ECO:0000313" key="2">
    <source>
        <dbReference type="Proteomes" id="UP000281726"/>
    </source>
</evidence>
<sequence>MKPERRAAAVTAALSAVEALADTQGWGAYPALLGLFDSTAHTRVGSLDVEELPIDPSVWQLHAMPGASLRVPYWVGLRAVAESLTTVKARELRAWTRAQLGPMVAMAFLGEGLDTSDAGRQAAAAHGLPADPGGIPVRAVTAHDIDGRVYQMLRMRGASTITTVTVDEPTPQMHPSVVAASLRRLLNAARA</sequence>
<protein>
    <submittedName>
        <fullName evidence="1">Uncharacterized protein</fullName>
    </submittedName>
</protein>
<dbReference type="EMBL" id="RBAK01000005">
    <property type="protein sequence ID" value="RKN46181.1"/>
    <property type="molecule type" value="Genomic_DNA"/>
</dbReference>
<dbReference type="Proteomes" id="UP000281726">
    <property type="component" value="Unassembled WGS sequence"/>
</dbReference>
<dbReference type="OrthoDB" id="3372684at2"/>
<dbReference type="AlphaFoldDB" id="A0A3A9ZCM6"/>
<evidence type="ECO:0000313" key="1">
    <source>
        <dbReference type="EMBL" id="RKN46181.1"/>
    </source>
</evidence>